<proteinExistence type="inferred from homology"/>
<comment type="subcellular location">
    <subcellularLocation>
        <location evidence="1">Membrane</location>
        <topology evidence="1">Multi-pass membrane protein</topology>
    </subcellularLocation>
</comment>
<organism evidence="16 17">
    <name type="scientific">Trichogramma kaykai</name>
    <dbReference type="NCBI Taxonomy" id="54128"/>
    <lineage>
        <taxon>Eukaryota</taxon>
        <taxon>Metazoa</taxon>
        <taxon>Ecdysozoa</taxon>
        <taxon>Arthropoda</taxon>
        <taxon>Hexapoda</taxon>
        <taxon>Insecta</taxon>
        <taxon>Pterygota</taxon>
        <taxon>Neoptera</taxon>
        <taxon>Endopterygota</taxon>
        <taxon>Hymenoptera</taxon>
        <taxon>Apocrita</taxon>
        <taxon>Proctotrupomorpha</taxon>
        <taxon>Chalcidoidea</taxon>
        <taxon>Trichogrammatidae</taxon>
        <taxon>Trichogramma</taxon>
    </lineage>
</organism>
<dbReference type="Pfam" id="PF03372">
    <property type="entry name" value="Exo_endo_phos"/>
    <property type="match status" value="1"/>
</dbReference>
<evidence type="ECO:0000256" key="11">
    <source>
        <dbReference type="ARBA" id="ARBA00022989"/>
    </source>
</evidence>
<evidence type="ECO:0000313" key="17">
    <source>
        <dbReference type="Proteomes" id="UP001627154"/>
    </source>
</evidence>
<dbReference type="PANTHER" id="PTHR16320">
    <property type="entry name" value="SPHINGOMYELINASE FAMILY MEMBER"/>
    <property type="match status" value="1"/>
</dbReference>
<comment type="pathway">
    <text evidence="3">Sphingolipid metabolism.</text>
</comment>
<evidence type="ECO:0000256" key="14">
    <source>
        <dbReference type="SAM" id="Phobius"/>
    </source>
</evidence>
<dbReference type="AlphaFoldDB" id="A0ABD2XME9"/>
<keyword evidence="9" id="KW-0460">Magnesium</keyword>
<keyword evidence="17" id="KW-1185">Reference proteome</keyword>
<keyword evidence="11 14" id="KW-1133">Transmembrane helix</keyword>
<feature type="domain" description="Endonuclease/exonuclease/phosphatase" evidence="15">
    <location>
        <begin position="21"/>
        <end position="276"/>
    </location>
</feature>
<dbReference type="GO" id="GO:0004767">
    <property type="term" value="F:sphingomyelin phosphodiesterase activity"/>
    <property type="evidence" value="ECO:0007669"/>
    <property type="project" value="UniProtKB-EC"/>
</dbReference>
<sequence length="401" mass="45854">MLPINHDPVEVIPPDAEIRLLTLNCWGIPFISKNRLERMDAITLKIIEQNYDIVCLQEIWSRTDYERIMTKTKEKLPYSHYFYSGIHGSGICIFSKYPIKDIMFHQWSLNGYVHKIHHGDWFGGKGIALCKLDVKNIIVNVYIAHLHAEYNETRDEYKSHRVLQAFDTAQFIRLTMDSADVALLGGDLNTEPSGLEYRLICGLTGLVDSCNELDLGTSETPNNTYTCKKALKKCPKGKRIDHILYKGSKNYKVIVSDYNHPFPHKIPGKTFSYSDHDAVMVHLNVIKGSEDIVEEVDMRESLQQAIAIGRDALTLGKKQQLGYAVVVGIVLLPLLWSITDDTLLSDLNVNIAFNLFRCFMVILLFYAVFMITMWYNLEKNALRAGISAMEIIFYNLNKKYA</sequence>
<keyword evidence="13 14" id="KW-0472">Membrane</keyword>
<evidence type="ECO:0000256" key="2">
    <source>
        <dbReference type="ARBA" id="ARBA00004760"/>
    </source>
</evidence>
<keyword evidence="10" id="KW-0746">Sphingolipid metabolism</keyword>
<protein>
    <recommendedName>
        <fullName evidence="5">sphingomyelin phosphodiesterase</fullName>
        <ecNumber evidence="5">3.1.4.12</ecNumber>
    </recommendedName>
</protein>
<evidence type="ECO:0000256" key="5">
    <source>
        <dbReference type="ARBA" id="ARBA00012369"/>
    </source>
</evidence>
<keyword evidence="12" id="KW-0443">Lipid metabolism</keyword>
<evidence type="ECO:0000256" key="9">
    <source>
        <dbReference type="ARBA" id="ARBA00022842"/>
    </source>
</evidence>
<dbReference type="SUPFAM" id="SSF56219">
    <property type="entry name" value="DNase I-like"/>
    <property type="match status" value="1"/>
</dbReference>
<accession>A0ABD2XME9</accession>
<name>A0ABD2XME9_9HYME</name>
<evidence type="ECO:0000313" key="16">
    <source>
        <dbReference type="EMBL" id="KAL3406250.1"/>
    </source>
</evidence>
<reference evidence="16 17" key="1">
    <citation type="journal article" date="2024" name="bioRxiv">
        <title>A reference genome for Trichogramma kaykai: A tiny desert-dwelling parasitoid wasp with competing sex-ratio distorters.</title>
        <authorList>
            <person name="Culotta J."/>
            <person name="Lindsey A.R."/>
        </authorList>
    </citation>
    <scope>NUCLEOTIDE SEQUENCE [LARGE SCALE GENOMIC DNA]</scope>
    <source>
        <strain evidence="16 17">KSX58</strain>
    </source>
</reference>
<dbReference type="InterPro" id="IPR036691">
    <property type="entry name" value="Endo/exonu/phosph_ase_sf"/>
</dbReference>
<dbReference type="Proteomes" id="UP001627154">
    <property type="component" value="Unassembled WGS sequence"/>
</dbReference>
<evidence type="ECO:0000259" key="15">
    <source>
        <dbReference type="Pfam" id="PF03372"/>
    </source>
</evidence>
<dbReference type="EMBL" id="JBJJXI010000019">
    <property type="protein sequence ID" value="KAL3406250.1"/>
    <property type="molecule type" value="Genomic_DNA"/>
</dbReference>
<evidence type="ECO:0000256" key="6">
    <source>
        <dbReference type="ARBA" id="ARBA00022692"/>
    </source>
</evidence>
<dbReference type="GO" id="GO:0046872">
    <property type="term" value="F:metal ion binding"/>
    <property type="evidence" value="ECO:0007669"/>
    <property type="project" value="UniProtKB-KW"/>
</dbReference>
<evidence type="ECO:0000256" key="4">
    <source>
        <dbReference type="ARBA" id="ARBA00006335"/>
    </source>
</evidence>
<comment type="pathway">
    <text evidence="2">Lipid metabolism; sphingolipid metabolism.</text>
</comment>
<evidence type="ECO:0000256" key="8">
    <source>
        <dbReference type="ARBA" id="ARBA00022801"/>
    </source>
</evidence>
<gene>
    <name evidence="16" type="ORF">TKK_001607</name>
</gene>
<feature type="transmembrane region" description="Helical" evidence="14">
    <location>
        <begin position="321"/>
        <end position="339"/>
    </location>
</feature>
<evidence type="ECO:0000256" key="7">
    <source>
        <dbReference type="ARBA" id="ARBA00022723"/>
    </source>
</evidence>
<keyword evidence="6 14" id="KW-0812">Transmembrane</keyword>
<dbReference type="PANTHER" id="PTHR16320:SF24">
    <property type="entry name" value="PHOSPHODIESTERASE, PUTATIVE-RELATED"/>
    <property type="match status" value="1"/>
</dbReference>
<dbReference type="GO" id="GO:0006665">
    <property type="term" value="P:sphingolipid metabolic process"/>
    <property type="evidence" value="ECO:0007669"/>
    <property type="project" value="UniProtKB-KW"/>
</dbReference>
<evidence type="ECO:0000256" key="10">
    <source>
        <dbReference type="ARBA" id="ARBA00022919"/>
    </source>
</evidence>
<comment type="caution">
    <text evidence="16">The sequence shown here is derived from an EMBL/GenBank/DDBJ whole genome shotgun (WGS) entry which is preliminary data.</text>
</comment>
<dbReference type="EC" id="3.1.4.12" evidence="5"/>
<dbReference type="GO" id="GO:0016020">
    <property type="term" value="C:membrane"/>
    <property type="evidence" value="ECO:0007669"/>
    <property type="project" value="UniProtKB-SubCell"/>
</dbReference>
<feature type="transmembrane region" description="Helical" evidence="14">
    <location>
        <begin position="351"/>
        <end position="375"/>
    </location>
</feature>
<evidence type="ECO:0000256" key="13">
    <source>
        <dbReference type="ARBA" id="ARBA00023136"/>
    </source>
</evidence>
<evidence type="ECO:0000256" key="3">
    <source>
        <dbReference type="ARBA" id="ARBA00004991"/>
    </source>
</evidence>
<keyword evidence="7" id="KW-0479">Metal-binding</keyword>
<evidence type="ECO:0000256" key="1">
    <source>
        <dbReference type="ARBA" id="ARBA00004141"/>
    </source>
</evidence>
<evidence type="ECO:0000256" key="12">
    <source>
        <dbReference type="ARBA" id="ARBA00023098"/>
    </source>
</evidence>
<dbReference type="Gene3D" id="3.60.10.10">
    <property type="entry name" value="Endonuclease/exonuclease/phosphatase"/>
    <property type="match status" value="1"/>
</dbReference>
<comment type="similarity">
    <text evidence="4">Belongs to the neutral sphingomyelinase family.</text>
</comment>
<keyword evidence="8" id="KW-0378">Hydrolase</keyword>
<dbReference type="InterPro" id="IPR038772">
    <property type="entry name" value="Sph/SMPD2-like"/>
</dbReference>
<dbReference type="InterPro" id="IPR005135">
    <property type="entry name" value="Endo/exonuclease/phosphatase"/>
</dbReference>